<dbReference type="InterPro" id="IPR014284">
    <property type="entry name" value="RNA_pol_sigma-70_dom"/>
</dbReference>
<dbReference type="EMBL" id="AP023097">
    <property type="protein sequence ID" value="BCE74006.1"/>
    <property type="molecule type" value="Genomic_DNA"/>
</dbReference>
<proteinExistence type="inferred from homology"/>
<dbReference type="PRINTS" id="PR00046">
    <property type="entry name" value="SIGMA70FCT"/>
</dbReference>
<reference evidence="14" key="3">
    <citation type="submission" date="2020-05" db="EMBL/GenBank/DDBJ databases">
        <title>Complete genome sequence of Bradyrhizobium diazoefficiens XF4 isolated from soybean nodule.</title>
        <authorList>
            <person name="Noda R."/>
            <person name="Kakizaki K."/>
            <person name="Minamisawa K."/>
        </authorList>
    </citation>
    <scope>NUCLEOTIDE SEQUENCE</scope>
    <source>
        <strain evidence="14">XF4</strain>
    </source>
</reference>
<evidence type="ECO:0000256" key="3">
    <source>
        <dbReference type="ARBA" id="ARBA00023016"/>
    </source>
</evidence>
<feature type="DNA-binding region" description="H-T-H motif" evidence="7">
    <location>
        <begin position="268"/>
        <end position="287"/>
    </location>
</feature>
<evidence type="ECO:0000256" key="6">
    <source>
        <dbReference type="ARBA" id="ARBA00023163"/>
    </source>
</evidence>
<dbReference type="GO" id="GO:0016987">
    <property type="term" value="F:sigma factor activity"/>
    <property type="evidence" value="ECO:0007669"/>
    <property type="project" value="UniProtKB-UniRule"/>
</dbReference>
<evidence type="ECO:0000256" key="7">
    <source>
        <dbReference type="HAMAP-Rule" id="MF_00961"/>
    </source>
</evidence>
<dbReference type="PROSITE" id="PS00716">
    <property type="entry name" value="SIGMA70_2"/>
    <property type="match status" value="1"/>
</dbReference>
<keyword evidence="5 7" id="KW-0238">DNA-binding</keyword>
<reference evidence="13" key="1">
    <citation type="submission" date="2020-05" db="EMBL/GenBank/DDBJ databases">
        <title>Complete genome sequence of Bradyrhizobium diazoefficiens XF1 isolated from soybean nodule.</title>
        <authorList>
            <person name="Noda R."/>
            <person name="Kakizaki K."/>
            <person name="Minamisawa K."/>
        </authorList>
    </citation>
    <scope>NUCLEOTIDE SEQUENCE</scope>
    <source>
        <strain evidence="13">XF1</strain>
    </source>
</reference>
<comment type="similarity">
    <text evidence="7">Belongs to the sigma-70 factor family. RpoH subfamily.</text>
</comment>
<gene>
    <name evidence="14" type="primary">rpoH1</name>
    <name evidence="7" type="synonym">rpoH</name>
    <name evidence="18" type="ORF">XF10B_67380</name>
    <name evidence="13" type="ORF">XF1B_68600</name>
    <name evidence="14" type="ORF">XF4B_67840</name>
    <name evidence="15" type="ORF">XF5B_55640</name>
    <name evidence="16" type="ORF">XF6B_55280</name>
    <name evidence="17" type="ORF">XF8B_41170</name>
</gene>
<dbReference type="HAMAP" id="MF_00961">
    <property type="entry name" value="Sigma70_RpoH"/>
    <property type="match status" value="1"/>
</dbReference>
<dbReference type="SUPFAM" id="SSF88659">
    <property type="entry name" value="Sigma3 and sigma4 domains of RNA polymerase sigma factors"/>
    <property type="match status" value="1"/>
</dbReference>
<comment type="caution">
    <text evidence="7">Lacks conserved residue(s) required for the propagation of feature annotation.</text>
</comment>
<evidence type="ECO:0000313" key="17">
    <source>
        <dbReference type="EMBL" id="BCE74006.1"/>
    </source>
</evidence>
<evidence type="ECO:0000256" key="4">
    <source>
        <dbReference type="ARBA" id="ARBA00023082"/>
    </source>
</evidence>
<comment type="subunit">
    <text evidence="7">Interacts with the RNA polymerase core enzyme.</text>
</comment>
<comment type="subcellular location">
    <subcellularLocation>
        <location evidence="7">Cytoplasm</location>
    </subcellularLocation>
</comment>
<evidence type="ECO:0000256" key="9">
    <source>
        <dbReference type="SAM" id="Coils"/>
    </source>
</evidence>
<feature type="short sequence motif" description="Interaction with polymerase core subunit RpoC" evidence="7">
    <location>
        <begin position="91"/>
        <end position="94"/>
    </location>
</feature>
<reference evidence="16" key="5">
    <citation type="submission" date="2020-05" db="EMBL/GenBank/DDBJ databases">
        <title>Complete genome sequence of Bradyrhizobium diazoefficiens XF6 isolated from soybean nodule.</title>
        <authorList>
            <person name="Noda R."/>
            <person name="Kakizaki K."/>
            <person name="Minamisawa K."/>
        </authorList>
    </citation>
    <scope>NUCLEOTIDE SEQUENCE</scope>
    <source>
        <strain evidence="16">XF6</strain>
    </source>
</reference>
<evidence type="ECO:0000256" key="5">
    <source>
        <dbReference type="ARBA" id="ARBA00023125"/>
    </source>
</evidence>
<dbReference type="InterPro" id="IPR009042">
    <property type="entry name" value="RNA_pol_sigma70_r1_2"/>
</dbReference>
<dbReference type="PROSITE" id="PS00715">
    <property type="entry name" value="SIGMA70_1"/>
    <property type="match status" value="1"/>
</dbReference>
<keyword evidence="9" id="KW-0175">Coiled coil</keyword>
<reference evidence="18" key="2">
    <citation type="submission" date="2020-05" db="EMBL/GenBank/DDBJ databases">
        <title>Complete genome sequence of Bradyrhizobium diazoefficiens XF10 isolated from soybean nodule.</title>
        <authorList>
            <person name="Noda R."/>
            <person name="Kakizaki K."/>
            <person name="Minamisawa K."/>
        </authorList>
    </citation>
    <scope>NUCLEOTIDE SEQUENCE</scope>
    <source>
        <strain evidence="18">XF10</strain>
    </source>
</reference>
<evidence type="ECO:0000256" key="1">
    <source>
        <dbReference type="ARBA" id="ARBA00022490"/>
    </source>
</evidence>
<dbReference type="InterPro" id="IPR013325">
    <property type="entry name" value="RNA_pol_sigma_r2"/>
</dbReference>
<evidence type="ECO:0000313" key="13">
    <source>
        <dbReference type="EMBL" id="BCE24179.1"/>
    </source>
</evidence>
<dbReference type="Gene3D" id="1.20.140.160">
    <property type="match status" value="1"/>
</dbReference>
<dbReference type="InterPro" id="IPR007630">
    <property type="entry name" value="RNA_pol_sigma70_r4"/>
</dbReference>
<dbReference type="EMBL" id="AP023094">
    <property type="protein sequence ID" value="BCE50435.1"/>
    <property type="molecule type" value="Genomic_DNA"/>
</dbReference>
<evidence type="ECO:0000256" key="10">
    <source>
        <dbReference type="SAM" id="MobiDB-lite"/>
    </source>
</evidence>
<comment type="function">
    <text evidence="7">Sigma factors are initiation factors that promote the attachment of RNA polymerase to specific initiation sites and are then released. This sigma factor is involved in regulation of expression of heat shock genes.</text>
</comment>
<evidence type="ECO:0000313" key="14">
    <source>
        <dbReference type="EMBL" id="BCE50435.1"/>
    </source>
</evidence>
<feature type="domain" description="RNA polymerase sigma-70" evidence="11">
    <location>
        <begin position="91"/>
        <end position="104"/>
    </location>
</feature>
<organism evidence="14">
    <name type="scientific">Bradyrhizobium diazoefficiens</name>
    <dbReference type="NCBI Taxonomy" id="1355477"/>
    <lineage>
        <taxon>Bacteria</taxon>
        <taxon>Pseudomonadati</taxon>
        <taxon>Pseudomonadota</taxon>
        <taxon>Alphaproteobacteria</taxon>
        <taxon>Hyphomicrobiales</taxon>
        <taxon>Nitrobacteraceae</taxon>
        <taxon>Bradyrhizobium</taxon>
    </lineage>
</organism>
<dbReference type="InterPro" id="IPR007627">
    <property type="entry name" value="RNA_pol_sigma70_r2"/>
</dbReference>
<dbReference type="InterPro" id="IPR050813">
    <property type="entry name" value="Sigma-70_Factor"/>
</dbReference>
<evidence type="ECO:0000259" key="11">
    <source>
        <dbReference type="PROSITE" id="PS00715"/>
    </source>
</evidence>
<dbReference type="FunFam" id="1.10.601.10:FF:000005">
    <property type="entry name" value="RNA polymerase sigma factor RpoH"/>
    <property type="match status" value="1"/>
</dbReference>
<dbReference type="EMBL" id="AP023091">
    <property type="protein sequence ID" value="BCE24179.1"/>
    <property type="molecule type" value="Genomic_DNA"/>
</dbReference>
<evidence type="ECO:0000256" key="8">
    <source>
        <dbReference type="NCBIfam" id="TIGR02392"/>
    </source>
</evidence>
<reference evidence="15" key="4">
    <citation type="submission" date="2020-05" db="EMBL/GenBank/DDBJ databases">
        <title>Complete genome sequence of Bradyrhizobium diazoefficiens XF5 isolated from soybean nodule.</title>
        <authorList>
            <person name="Noda R."/>
            <person name="Kakizaki K."/>
            <person name="Minamisawa K."/>
        </authorList>
    </citation>
    <scope>NUCLEOTIDE SEQUENCE</scope>
    <source>
        <strain evidence="15">XF5</strain>
    </source>
</reference>
<dbReference type="InterPro" id="IPR000943">
    <property type="entry name" value="RNA_pol_sigma70"/>
</dbReference>
<feature type="coiled-coil region" evidence="9">
    <location>
        <begin position="231"/>
        <end position="288"/>
    </location>
</feature>
<dbReference type="SUPFAM" id="SSF88946">
    <property type="entry name" value="Sigma2 domain of RNA polymerase sigma factors"/>
    <property type="match status" value="1"/>
</dbReference>
<dbReference type="PANTHER" id="PTHR30376">
    <property type="entry name" value="SIGMA FACTOR RPOH HEAT SHOCK RELATED"/>
    <property type="match status" value="1"/>
</dbReference>
<name>A0A809ZEJ6_9BRAD</name>
<keyword evidence="3 7" id="KW-0346">Stress response</keyword>
<dbReference type="GO" id="GO:0003677">
    <property type="term" value="F:DNA binding"/>
    <property type="evidence" value="ECO:0007669"/>
    <property type="project" value="UniProtKB-UniRule"/>
</dbReference>
<evidence type="ECO:0000313" key="16">
    <source>
        <dbReference type="EMBL" id="BCE66729.1"/>
    </source>
</evidence>
<sequence>MKRVQFLSSNGVCKMFNNAALPAPSVDAGLSKYLVEIRKFPLLTPEQELAYARRWREHRDRDAAYHLVTSHLRLVAKIAMRYRGYGLPIAEIVSEGNIGLMQAVRRFDPDRGVRLATYAMWWIRASIQEYILRSWSLVKIAASASQKKLFFKLRRAKSAISALQDGDLRPEQVRLIAERLKVAERDVVAMDRRLRGDASLNVPIHDEDEGGQTLDWLVDPAPTCEITLAEEQEAKQRRLALANALANLNARERNIFTARWLNEESTTLEELAAEYGVSRERVRQIEERAFQKVKAAMLTSRHEANGPPSSRAKEMKQGVARA</sequence>
<dbReference type="GO" id="GO:0009408">
    <property type="term" value="P:response to heat"/>
    <property type="evidence" value="ECO:0007669"/>
    <property type="project" value="UniProtKB-UniRule"/>
</dbReference>
<dbReference type="EMBL" id="AP023099">
    <property type="protein sequence ID" value="BCE93940.1"/>
    <property type="molecule type" value="Genomic_DNA"/>
</dbReference>
<dbReference type="Pfam" id="PF04542">
    <property type="entry name" value="Sigma70_r2"/>
    <property type="match status" value="1"/>
</dbReference>
<accession>A0A809ZEJ6</accession>
<dbReference type="PANTHER" id="PTHR30376:SF3">
    <property type="entry name" value="RNA POLYMERASE SIGMA FACTOR RPOH"/>
    <property type="match status" value="1"/>
</dbReference>
<dbReference type="Pfam" id="PF04545">
    <property type="entry name" value="Sigma70_r4"/>
    <property type="match status" value="1"/>
</dbReference>
<evidence type="ECO:0000313" key="18">
    <source>
        <dbReference type="EMBL" id="BCE93940.1"/>
    </source>
</evidence>
<keyword evidence="6 7" id="KW-0804">Transcription</keyword>
<keyword evidence="4 7" id="KW-0731">Sigma factor</keyword>
<dbReference type="EMBL" id="AP023096">
    <property type="protein sequence ID" value="BCE66729.1"/>
    <property type="molecule type" value="Genomic_DNA"/>
</dbReference>
<protein>
    <recommendedName>
        <fullName evidence="7 8">RNA polymerase sigma factor RpoH</fullName>
    </recommendedName>
    <alternativeName>
        <fullName evidence="7">RNA polymerase sigma-32 factor</fullName>
    </alternativeName>
</protein>
<dbReference type="GO" id="GO:0006352">
    <property type="term" value="P:DNA-templated transcription initiation"/>
    <property type="evidence" value="ECO:0007669"/>
    <property type="project" value="UniProtKB-UniRule"/>
</dbReference>
<reference evidence="17" key="6">
    <citation type="submission" date="2020-05" db="EMBL/GenBank/DDBJ databases">
        <title>Complete genome sequence of Bradyrhizobium diazoefficiens XF8 isolated from soybean nodule.</title>
        <authorList>
            <person name="Noda R."/>
            <person name="Kakizaki K."/>
            <person name="Minamisawa K."/>
        </authorList>
    </citation>
    <scope>NUCLEOTIDE SEQUENCE</scope>
    <source>
        <strain evidence="17">XF8</strain>
    </source>
</reference>
<dbReference type="InterPro" id="IPR013324">
    <property type="entry name" value="RNA_pol_sigma_r3/r4-like"/>
</dbReference>
<dbReference type="Gene3D" id="1.20.120.1810">
    <property type="match status" value="1"/>
</dbReference>
<evidence type="ECO:0000259" key="12">
    <source>
        <dbReference type="PROSITE" id="PS00716"/>
    </source>
</evidence>
<keyword evidence="2 7" id="KW-0805">Transcription regulation</keyword>
<dbReference type="Pfam" id="PF00140">
    <property type="entry name" value="Sigma70_r1_2"/>
    <property type="match status" value="1"/>
</dbReference>
<evidence type="ECO:0000256" key="2">
    <source>
        <dbReference type="ARBA" id="ARBA00023015"/>
    </source>
</evidence>
<dbReference type="EMBL" id="AP023095">
    <property type="protein sequence ID" value="BCE58052.1"/>
    <property type="molecule type" value="Genomic_DNA"/>
</dbReference>
<feature type="domain" description="RNA polymerase sigma-70" evidence="12">
    <location>
        <begin position="267"/>
        <end position="293"/>
    </location>
</feature>
<feature type="region of interest" description="Sigma-70 factor domain-2" evidence="7">
    <location>
        <begin position="67"/>
        <end position="136"/>
    </location>
</feature>
<dbReference type="AlphaFoldDB" id="A0A809ZEJ6"/>
<feature type="region of interest" description="Disordered" evidence="10">
    <location>
        <begin position="299"/>
        <end position="322"/>
    </location>
</feature>
<dbReference type="GO" id="GO:0005737">
    <property type="term" value="C:cytoplasm"/>
    <property type="evidence" value="ECO:0007669"/>
    <property type="project" value="UniProtKB-SubCell"/>
</dbReference>
<dbReference type="NCBIfam" id="TIGR02392">
    <property type="entry name" value="rpoH_proteo"/>
    <property type="match status" value="1"/>
</dbReference>
<keyword evidence="1 7" id="KW-0963">Cytoplasm</keyword>
<dbReference type="NCBIfam" id="NF005143">
    <property type="entry name" value="PRK06596.1"/>
    <property type="match status" value="1"/>
</dbReference>
<dbReference type="NCBIfam" id="TIGR02937">
    <property type="entry name" value="sigma70-ECF"/>
    <property type="match status" value="1"/>
</dbReference>
<dbReference type="InterPro" id="IPR012759">
    <property type="entry name" value="RNA_pol_sigma_RpoH_proteobac"/>
</dbReference>
<evidence type="ECO:0000313" key="15">
    <source>
        <dbReference type="EMBL" id="BCE58052.1"/>
    </source>
</evidence>